<keyword evidence="1 4" id="KW-0328">Glycosyltransferase</keyword>
<dbReference type="SUPFAM" id="SSF53167">
    <property type="entry name" value="Purine and uridine phosphorylases"/>
    <property type="match status" value="1"/>
</dbReference>
<dbReference type="CDD" id="cd09010">
    <property type="entry name" value="MTAP_SsMTAPII_like_MTIP"/>
    <property type="match status" value="1"/>
</dbReference>
<evidence type="ECO:0000256" key="3">
    <source>
        <dbReference type="ARBA" id="ARBA00022726"/>
    </source>
</evidence>
<dbReference type="InterPro" id="IPR018099">
    <property type="entry name" value="Purine_phosphorylase-2_CS"/>
</dbReference>
<evidence type="ECO:0000256" key="2">
    <source>
        <dbReference type="ARBA" id="ARBA00022679"/>
    </source>
</evidence>
<feature type="binding site" evidence="4">
    <location>
        <begin position="54"/>
        <end position="55"/>
    </location>
    <ligand>
        <name>phosphate</name>
        <dbReference type="ChEBI" id="CHEBI:43474"/>
    </ligand>
</feature>
<feature type="binding site" evidence="4">
    <location>
        <position position="188"/>
    </location>
    <ligand>
        <name>substrate</name>
    </ligand>
</feature>
<dbReference type="GO" id="GO:0019509">
    <property type="term" value="P:L-methionine salvage from methylthioadenosine"/>
    <property type="evidence" value="ECO:0007669"/>
    <property type="project" value="UniProtKB-UniRule"/>
</dbReference>
<dbReference type="InterPro" id="IPR035994">
    <property type="entry name" value="Nucleoside_phosphorylase_sf"/>
</dbReference>
<feature type="binding site" evidence="4">
    <location>
        <begin position="87"/>
        <end position="88"/>
    </location>
    <ligand>
        <name>phosphate</name>
        <dbReference type="ChEBI" id="CHEBI:43474"/>
    </ligand>
</feature>
<dbReference type="PANTHER" id="PTHR42679">
    <property type="entry name" value="S-METHYL-5'-THIOADENOSINE PHOSPHORYLASE"/>
    <property type="match status" value="1"/>
</dbReference>
<dbReference type="Pfam" id="PF01048">
    <property type="entry name" value="PNP_UDP_1"/>
    <property type="match status" value="1"/>
</dbReference>
<protein>
    <recommendedName>
        <fullName evidence="4">S-methyl-5'-thioadenosine phosphorylase</fullName>
        <ecNumber evidence="4">2.4.2.28</ecNumber>
    </recommendedName>
    <alternativeName>
        <fullName evidence="4">5'-methylthioadenosine phosphorylase</fullName>
        <shortName evidence="4">MTA phosphorylase</shortName>
        <shortName evidence="4">MTAP</shortName>
    </alternativeName>
</protein>
<keyword evidence="2 4" id="KW-0808">Transferase</keyword>
<feature type="site" description="Important for substrate specificity" evidence="4">
    <location>
        <position position="170"/>
    </location>
</feature>
<comment type="catalytic activity">
    <reaction evidence="4">
        <text>S-methyl-5'-thioadenosine + phosphate = 5-(methylsulfanyl)-alpha-D-ribose 1-phosphate + adenine</text>
        <dbReference type="Rhea" id="RHEA:11852"/>
        <dbReference type="ChEBI" id="CHEBI:16708"/>
        <dbReference type="ChEBI" id="CHEBI:17509"/>
        <dbReference type="ChEBI" id="CHEBI:43474"/>
        <dbReference type="ChEBI" id="CHEBI:58533"/>
        <dbReference type="EC" id="2.4.2.28"/>
    </reaction>
</comment>
<name>A0A1Z4V6D5_9CYAN</name>
<evidence type="ECO:0000256" key="4">
    <source>
        <dbReference type="HAMAP-Rule" id="MF_01963"/>
    </source>
</evidence>
<evidence type="ECO:0000313" key="6">
    <source>
        <dbReference type="EMBL" id="BAZ86815.1"/>
    </source>
</evidence>
<dbReference type="EC" id="2.4.2.28" evidence="4"/>
<accession>A0A1Z4V6D5</accession>
<evidence type="ECO:0000256" key="1">
    <source>
        <dbReference type="ARBA" id="ARBA00022676"/>
    </source>
</evidence>
<proteinExistence type="inferred from homology"/>
<dbReference type="NCBIfam" id="NF005657">
    <property type="entry name" value="PRK07432.1"/>
    <property type="match status" value="1"/>
</dbReference>
<dbReference type="PROSITE" id="PS01240">
    <property type="entry name" value="PNP_MTAP_2"/>
    <property type="match status" value="1"/>
</dbReference>
<dbReference type="AlphaFoldDB" id="A0A1Z4V6D5"/>
<reference evidence="6 7" key="1">
    <citation type="submission" date="2017-06" db="EMBL/GenBank/DDBJ databases">
        <title>Genome sequencing of cyanobaciteial culture collection at National Institute for Environmental Studies (NIES).</title>
        <authorList>
            <person name="Hirose Y."/>
            <person name="Shimura Y."/>
            <person name="Fujisawa T."/>
            <person name="Nakamura Y."/>
            <person name="Kawachi M."/>
        </authorList>
    </citation>
    <scope>NUCLEOTIDE SEQUENCE [LARGE SCALE GENOMIC DNA]</scope>
    <source>
        <strain evidence="6 7">NIES-806</strain>
    </source>
</reference>
<dbReference type="RefSeq" id="WP_096668490.1">
    <property type="nucleotide sequence ID" value="NZ_AP018316.1"/>
</dbReference>
<feature type="binding site" evidence="4">
    <location>
        <begin position="212"/>
        <end position="214"/>
    </location>
    <ligand>
        <name>substrate</name>
    </ligand>
</feature>
<dbReference type="InterPro" id="IPR010044">
    <property type="entry name" value="MTAP"/>
</dbReference>
<feature type="site" description="Important for substrate specificity" evidence="4">
    <location>
        <position position="225"/>
    </location>
</feature>
<sequence length="290" mass="31406">MTIAKIGIIGGSGLYKMEALKDVEEVEIYTPFGSPSDAIILGTLEETRVAFLARHGRNHTLLPSELPFRANIYAMKQLGVEYLISASAVGSLKAEAKPLDMVIPDQFIDRTNNRISTFFGEGIVAHIAFSEPICQNLAGVLGDAIASLNLPDVTLHDGGTYVCMDGPAFSTKAESHLYRSWDATVIGMTNLPEAKLAREAEIAYATLALVTDYDCWHPDHDSVTVEMVIGNLHKNAVNAQKVIQETVKRLSANPPASEAHSALKYAILTNLANAPAATKEKLALLLEKYL</sequence>
<keyword evidence="3 4" id="KW-0660">Purine salvage</keyword>
<dbReference type="GO" id="GO:0017061">
    <property type="term" value="F:S-methyl-5-thioadenosine phosphorylase activity"/>
    <property type="evidence" value="ECO:0007669"/>
    <property type="project" value="UniProtKB-UniRule"/>
</dbReference>
<dbReference type="Proteomes" id="UP000218702">
    <property type="component" value="Chromosome"/>
</dbReference>
<dbReference type="EMBL" id="AP018316">
    <property type="protein sequence ID" value="BAZ86815.1"/>
    <property type="molecule type" value="Genomic_DNA"/>
</dbReference>
<dbReference type="UniPathway" id="UPA00904">
    <property type="reaction ID" value="UER00873"/>
</dbReference>
<comment type="function">
    <text evidence="4">Catalyzes the reversible phosphorylation of S-methyl-5'-thioadenosine (MTA) to adenine and 5-methylthioribose-1-phosphate. Involved in the breakdown of MTA, a major by-product of polyamine biosynthesis. Responsible for the first step in the methionine salvage pathway after MTA has been generated from S-adenosylmethionine. Has broad substrate specificity with 6-aminopurine nucleosides as preferred substrates.</text>
</comment>
<dbReference type="GO" id="GO:0005829">
    <property type="term" value="C:cytosol"/>
    <property type="evidence" value="ECO:0007669"/>
    <property type="project" value="TreeGrafter"/>
</dbReference>
<dbReference type="NCBIfam" id="TIGR01694">
    <property type="entry name" value="MTAP"/>
    <property type="match status" value="1"/>
</dbReference>
<keyword evidence="7" id="KW-1185">Reference proteome</keyword>
<dbReference type="KEGG" id="dcm:NIES806_30310"/>
<dbReference type="PANTHER" id="PTHR42679:SF2">
    <property type="entry name" value="S-METHYL-5'-THIOADENOSINE PHOSPHORYLASE"/>
    <property type="match status" value="1"/>
</dbReference>
<feature type="binding site" evidence="4">
    <location>
        <position position="12"/>
    </location>
    <ligand>
        <name>phosphate</name>
        <dbReference type="ChEBI" id="CHEBI:43474"/>
    </ligand>
</feature>
<dbReference type="Gene3D" id="3.40.50.1580">
    <property type="entry name" value="Nucleoside phosphorylase domain"/>
    <property type="match status" value="1"/>
</dbReference>
<comment type="similarity">
    <text evidence="4">Belongs to the PNP/MTAP phosphorylase family. MTAP subfamily.</text>
</comment>
<gene>
    <name evidence="4" type="primary">mtnP</name>
    <name evidence="6" type="ORF">NIES806_30310</name>
</gene>
<organism evidence="6 7">
    <name type="scientific">Dolichospermum compactum NIES-806</name>
    <dbReference type="NCBI Taxonomy" id="1973481"/>
    <lineage>
        <taxon>Bacteria</taxon>
        <taxon>Bacillati</taxon>
        <taxon>Cyanobacteriota</taxon>
        <taxon>Cyanophyceae</taxon>
        <taxon>Nostocales</taxon>
        <taxon>Aphanizomenonaceae</taxon>
        <taxon>Dolichospermum</taxon>
        <taxon>Dolichospermum compactum</taxon>
    </lineage>
</organism>
<dbReference type="FunFam" id="3.40.50.1580:FF:000008">
    <property type="entry name" value="S-methyl-5'-thioadenosine phosphorylase"/>
    <property type="match status" value="1"/>
</dbReference>
<comment type="subunit">
    <text evidence="4">Homohexamer. Dimer of a homotrimer.</text>
</comment>
<evidence type="ECO:0000313" key="7">
    <source>
        <dbReference type="Proteomes" id="UP000218702"/>
    </source>
</evidence>
<dbReference type="OrthoDB" id="1523230at2"/>
<dbReference type="GO" id="GO:0006166">
    <property type="term" value="P:purine ribonucleoside salvage"/>
    <property type="evidence" value="ECO:0007669"/>
    <property type="project" value="UniProtKB-KW"/>
</dbReference>
<evidence type="ECO:0000259" key="5">
    <source>
        <dbReference type="Pfam" id="PF01048"/>
    </source>
</evidence>
<comment type="pathway">
    <text evidence="4">Amino-acid biosynthesis; L-methionine biosynthesis via salvage pathway; S-methyl-5-thio-alpha-D-ribose 1-phosphate from S-methyl-5'-thioadenosine (phosphorylase route): step 1/1.</text>
</comment>
<dbReference type="HAMAP" id="MF_01963">
    <property type="entry name" value="MTAP"/>
    <property type="match status" value="1"/>
</dbReference>
<feature type="binding site" evidence="4">
    <location>
        <position position="189"/>
    </location>
    <ligand>
        <name>phosphate</name>
        <dbReference type="ChEBI" id="CHEBI:43474"/>
    </ligand>
</feature>
<feature type="domain" description="Nucleoside phosphorylase" evidence="5">
    <location>
        <begin position="5"/>
        <end position="247"/>
    </location>
</feature>
<dbReference type="InterPro" id="IPR000845">
    <property type="entry name" value="Nucleoside_phosphorylase_d"/>
</dbReference>